<dbReference type="Proteomes" id="UP000031670">
    <property type="component" value="Unassembled WGS sequence"/>
</dbReference>
<organism evidence="1 2">
    <name type="scientific">Vibrio ishigakensis</name>
    <dbReference type="NCBI Taxonomy" id="1481914"/>
    <lineage>
        <taxon>Bacteria</taxon>
        <taxon>Pseudomonadati</taxon>
        <taxon>Pseudomonadota</taxon>
        <taxon>Gammaproteobacteria</taxon>
        <taxon>Vibrionales</taxon>
        <taxon>Vibrionaceae</taxon>
        <taxon>Vibrio</taxon>
    </lineage>
</organism>
<evidence type="ECO:0000313" key="1">
    <source>
        <dbReference type="EMBL" id="GAM60472.1"/>
    </source>
</evidence>
<evidence type="ECO:0000313" key="2">
    <source>
        <dbReference type="Proteomes" id="UP000031670"/>
    </source>
</evidence>
<dbReference type="Gene3D" id="3.20.20.370">
    <property type="entry name" value="Glycoside hydrolase/deacetylase"/>
    <property type="match status" value="1"/>
</dbReference>
<reference evidence="1 2" key="2">
    <citation type="submission" date="2015-01" db="EMBL/GenBank/DDBJ databases">
        <authorList>
            <consortium name="NBRP consortium"/>
            <person name="Sawabe T."/>
            <person name="Meirelles P."/>
            <person name="Feng G."/>
            <person name="Sayaka M."/>
            <person name="Hattori M."/>
            <person name="Ohkuma M."/>
        </authorList>
    </citation>
    <scope>NUCLEOTIDE SEQUENCE [LARGE SCALE GENOMIC DNA]</scope>
    <source>
        <strain evidence="1 2">JCM19232</strain>
    </source>
</reference>
<gene>
    <name evidence="1" type="ORF">JCM19232_805</name>
</gene>
<dbReference type="GO" id="GO:0005975">
    <property type="term" value="P:carbohydrate metabolic process"/>
    <property type="evidence" value="ECO:0007669"/>
    <property type="project" value="InterPro"/>
</dbReference>
<reference evidence="1 2" key="1">
    <citation type="submission" date="2015-01" db="EMBL/GenBank/DDBJ databases">
        <title>Vibrio sp. C5 JCM 19232 whole genome shotgun sequence.</title>
        <authorList>
            <person name="Sawabe T."/>
            <person name="Meirelles P."/>
            <person name="Feng G."/>
            <person name="Sayaka M."/>
            <person name="Hattori M."/>
            <person name="Ohkuma M."/>
        </authorList>
    </citation>
    <scope>NUCLEOTIDE SEQUENCE [LARGE SCALE GENOMIC DNA]</scope>
    <source>
        <strain evidence="1 2">JCM19232</strain>
    </source>
</reference>
<accession>A0A0B8P7G6</accession>
<comment type="caution">
    <text evidence="1">The sequence shown here is derived from an EMBL/GenBank/DDBJ whole genome shotgun (WGS) entry which is preliminary data.</text>
</comment>
<dbReference type="EMBL" id="BBSA01000001">
    <property type="protein sequence ID" value="GAM60472.1"/>
    <property type="molecule type" value="Genomic_DNA"/>
</dbReference>
<sequence>MSSRLNNDAILETLSGYNVKRRDETDILTSNELKQWLIEQEIEVIGFDSLI</sequence>
<dbReference type="SUPFAM" id="SSF88713">
    <property type="entry name" value="Glycoside hydrolase/deacetylase"/>
    <property type="match status" value="1"/>
</dbReference>
<protein>
    <submittedName>
        <fullName evidence="1">Uncharacterized protein</fullName>
    </submittedName>
</protein>
<dbReference type="InterPro" id="IPR011330">
    <property type="entry name" value="Glyco_hydro/deAcase_b/a-brl"/>
</dbReference>
<proteinExistence type="predicted"/>
<dbReference type="AlphaFoldDB" id="A0A0B8P7G6"/>
<name>A0A0B8P7G6_9VIBR</name>